<comment type="caution">
    <text evidence="2">The sequence shown here is derived from an EMBL/GenBank/DDBJ whole genome shotgun (WGS) entry which is preliminary data.</text>
</comment>
<dbReference type="Proteomes" id="UP000024635">
    <property type="component" value="Unassembled WGS sequence"/>
</dbReference>
<dbReference type="InterPro" id="IPR043502">
    <property type="entry name" value="DNA/RNA_pol_sf"/>
</dbReference>
<proteinExistence type="predicted"/>
<dbReference type="PANTHER" id="PTHR33395">
    <property type="entry name" value="TRANSCRIPTASE, PUTATIVE-RELATED-RELATED"/>
    <property type="match status" value="1"/>
</dbReference>
<dbReference type="SUPFAM" id="SSF56219">
    <property type="entry name" value="DNase I-like"/>
    <property type="match status" value="1"/>
</dbReference>
<dbReference type="GO" id="GO:0061343">
    <property type="term" value="P:cell adhesion involved in heart morphogenesis"/>
    <property type="evidence" value="ECO:0007669"/>
    <property type="project" value="TreeGrafter"/>
</dbReference>
<dbReference type="EMBL" id="JARK01001356">
    <property type="protein sequence ID" value="EYC21211.1"/>
    <property type="molecule type" value="Genomic_DNA"/>
</dbReference>
<dbReference type="Pfam" id="PF14529">
    <property type="entry name" value="Exo_endo_phos_2"/>
    <property type="match status" value="1"/>
</dbReference>
<organism evidence="2 3">
    <name type="scientific">Ancylostoma ceylanicum</name>
    <dbReference type="NCBI Taxonomy" id="53326"/>
    <lineage>
        <taxon>Eukaryota</taxon>
        <taxon>Metazoa</taxon>
        <taxon>Ecdysozoa</taxon>
        <taxon>Nematoda</taxon>
        <taxon>Chromadorea</taxon>
        <taxon>Rhabditida</taxon>
        <taxon>Rhabditina</taxon>
        <taxon>Rhabditomorpha</taxon>
        <taxon>Strongyloidea</taxon>
        <taxon>Ancylostomatidae</taxon>
        <taxon>Ancylostomatinae</taxon>
        <taxon>Ancylostoma</taxon>
    </lineage>
</organism>
<evidence type="ECO:0000313" key="2">
    <source>
        <dbReference type="EMBL" id="EYC21211.1"/>
    </source>
</evidence>
<dbReference type="Gene3D" id="3.60.10.10">
    <property type="entry name" value="Endonuclease/exonuclease/phosphatase"/>
    <property type="match status" value="1"/>
</dbReference>
<dbReference type="GO" id="GO:0007508">
    <property type="term" value="P:larval heart development"/>
    <property type="evidence" value="ECO:0007669"/>
    <property type="project" value="TreeGrafter"/>
</dbReference>
<accession>A0A016V1T2</accession>
<name>A0A016V1T2_9BILA</name>
<dbReference type="InterPro" id="IPR000477">
    <property type="entry name" value="RT_dom"/>
</dbReference>
<dbReference type="SUPFAM" id="SSF56672">
    <property type="entry name" value="DNA/RNA polymerases"/>
    <property type="match status" value="1"/>
</dbReference>
<dbReference type="OrthoDB" id="5864445at2759"/>
<feature type="domain" description="Reverse transcriptase" evidence="1">
    <location>
        <begin position="371"/>
        <end position="620"/>
    </location>
</feature>
<gene>
    <name evidence="2" type="primary">Acey_s0020.g6</name>
    <name evidence="2" type="ORF">Y032_0020g6</name>
</gene>
<dbReference type="AlphaFoldDB" id="A0A016V1T2"/>
<dbReference type="InterPro" id="IPR036691">
    <property type="entry name" value="Endo/exonu/phosph_ase_sf"/>
</dbReference>
<reference evidence="3" key="1">
    <citation type="journal article" date="2015" name="Nat. Genet.">
        <title>The genome and transcriptome of the zoonotic hookworm Ancylostoma ceylanicum identify infection-specific gene families.</title>
        <authorList>
            <person name="Schwarz E.M."/>
            <person name="Hu Y."/>
            <person name="Antoshechkin I."/>
            <person name="Miller M.M."/>
            <person name="Sternberg P.W."/>
            <person name="Aroian R.V."/>
        </authorList>
    </citation>
    <scope>NUCLEOTIDE SEQUENCE</scope>
    <source>
        <strain evidence="3">HY135</strain>
    </source>
</reference>
<dbReference type="Pfam" id="PF00078">
    <property type="entry name" value="RVT_1"/>
    <property type="match status" value="1"/>
</dbReference>
<protein>
    <recommendedName>
        <fullName evidence="1">Reverse transcriptase domain-containing protein</fullName>
    </recommendedName>
</protein>
<dbReference type="CDD" id="cd01650">
    <property type="entry name" value="RT_nLTR_like"/>
    <property type="match status" value="1"/>
</dbReference>
<dbReference type="PRINTS" id="PR01345">
    <property type="entry name" value="CERVTRCPTASE"/>
</dbReference>
<dbReference type="InterPro" id="IPR005135">
    <property type="entry name" value="Endo/exonuclease/phosphatase"/>
</dbReference>
<dbReference type="STRING" id="53326.A0A016V1T2"/>
<evidence type="ECO:0000259" key="1">
    <source>
        <dbReference type="PROSITE" id="PS50878"/>
    </source>
</evidence>
<dbReference type="GO" id="GO:0003824">
    <property type="term" value="F:catalytic activity"/>
    <property type="evidence" value="ECO:0007669"/>
    <property type="project" value="InterPro"/>
</dbReference>
<dbReference type="PROSITE" id="PS50878">
    <property type="entry name" value="RT_POL"/>
    <property type="match status" value="1"/>
</dbReference>
<keyword evidence="3" id="KW-1185">Reference proteome</keyword>
<sequence>MQVELGNKPILVIVIYRSPSCSAADFLELTNTLSGICLEWNGSIMVVGDLNFPLIDWDNNTHRGNLSSKSSSSLLSFCQSFNLKQVIDQPTHGLNTLDIVLTSETSLLENIEILPPFSTSDHNGISFTIVGVTPKAKSSAKLRNYAKGNYDAIVDALCSVDWVAFINSHKDIDDCYENLIRVFLNLISRYVPRYKDSKIWETYPQHIQTLRAKLAFYHGRKTIFGNGKYLMYAHKLKRALARHSLLKEKQIAQSKNAKRLFCYCRQKLQLHEPIPTMTASNSDQLTTDAQKAELFASYFESVYKKPSSLEVEVKPFTQATLEWVDISTETVYNILRRLPNRLSTSPDQIPYIFLKRAALGLAAPLTLLFNRCLLRAETPTLWRVGYVRPIYKKGSRNDVKNYRPICLTSSISKVLERIICRKIVSYLSENDLISPNQHGFLSNRSTTSALLSTVPLWHKEIEKGNFVSVCYIDYRKAFDSISIPLLLRKLTSFGINGCLLRFLRSFLTERSQSVMINESRSRNYKTISGVPQGTCLGPLMFLMYVNDLAKVLPPGSFCSMYADDSKVYTINDCNLLQLALDAVAKWSRTWELDISLEKTTIMRFGRNHPDVHFTINGKVLPESTKVRDLGIVYTNKFEFDDYIREIVGKASCKSNYILRAFKSRDLKLLFKLFTVFVRPQLEYCSQLWSPYKKNLVDSIEQIQKSFTYRCFLRKGLLRKSYEERMKALGSESLAFRRKIADLVFMYKLITEESDLKLYDIFDRPPMVEITRGHPYRIKPERPKTAAYAGSFVARSVHQWNNLDAKLFRWKRSCSFQAHLVDSLQAEIPN</sequence>
<dbReference type="GO" id="GO:0031012">
    <property type="term" value="C:extracellular matrix"/>
    <property type="evidence" value="ECO:0007669"/>
    <property type="project" value="TreeGrafter"/>
</dbReference>
<dbReference type="PANTHER" id="PTHR33395:SF22">
    <property type="entry name" value="REVERSE TRANSCRIPTASE DOMAIN-CONTAINING PROTEIN"/>
    <property type="match status" value="1"/>
</dbReference>
<evidence type="ECO:0000313" key="3">
    <source>
        <dbReference type="Proteomes" id="UP000024635"/>
    </source>
</evidence>